<feature type="compositionally biased region" description="Polar residues" evidence="1">
    <location>
        <begin position="392"/>
        <end position="403"/>
    </location>
</feature>
<name>A0AAD6XIR8_9AGAR</name>
<protein>
    <submittedName>
        <fullName evidence="2">Uncharacterized protein</fullName>
    </submittedName>
</protein>
<feature type="region of interest" description="Disordered" evidence="1">
    <location>
        <begin position="1"/>
        <end position="41"/>
    </location>
</feature>
<reference evidence="2" key="1">
    <citation type="submission" date="2023-03" db="EMBL/GenBank/DDBJ databases">
        <title>Massive genome expansion in bonnet fungi (Mycena s.s.) driven by repeated elements and novel gene families across ecological guilds.</title>
        <authorList>
            <consortium name="Lawrence Berkeley National Laboratory"/>
            <person name="Harder C.B."/>
            <person name="Miyauchi S."/>
            <person name="Viragh M."/>
            <person name="Kuo A."/>
            <person name="Thoen E."/>
            <person name="Andreopoulos B."/>
            <person name="Lu D."/>
            <person name="Skrede I."/>
            <person name="Drula E."/>
            <person name="Henrissat B."/>
            <person name="Morin E."/>
            <person name="Kohler A."/>
            <person name="Barry K."/>
            <person name="LaButti K."/>
            <person name="Morin E."/>
            <person name="Salamov A."/>
            <person name="Lipzen A."/>
            <person name="Mereny Z."/>
            <person name="Hegedus B."/>
            <person name="Baldrian P."/>
            <person name="Stursova M."/>
            <person name="Weitz H."/>
            <person name="Taylor A."/>
            <person name="Grigoriev I.V."/>
            <person name="Nagy L.G."/>
            <person name="Martin F."/>
            <person name="Kauserud H."/>
        </authorList>
    </citation>
    <scope>NUCLEOTIDE SEQUENCE</scope>
    <source>
        <strain evidence="2">CBHHK173m</strain>
    </source>
</reference>
<organism evidence="2 3">
    <name type="scientific">Mycena belliarum</name>
    <dbReference type="NCBI Taxonomy" id="1033014"/>
    <lineage>
        <taxon>Eukaryota</taxon>
        <taxon>Fungi</taxon>
        <taxon>Dikarya</taxon>
        <taxon>Basidiomycota</taxon>
        <taxon>Agaricomycotina</taxon>
        <taxon>Agaricomycetes</taxon>
        <taxon>Agaricomycetidae</taxon>
        <taxon>Agaricales</taxon>
        <taxon>Marasmiineae</taxon>
        <taxon>Mycenaceae</taxon>
        <taxon>Mycena</taxon>
    </lineage>
</organism>
<comment type="caution">
    <text evidence="2">The sequence shown here is derived from an EMBL/GenBank/DDBJ whole genome shotgun (WGS) entry which is preliminary data.</text>
</comment>
<accession>A0AAD6XIR8</accession>
<dbReference type="AlphaFoldDB" id="A0AAD6XIR8"/>
<keyword evidence="3" id="KW-1185">Reference proteome</keyword>
<dbReference type="EMBL" id="JARJCN010000112">
    <property type="protein sequence ID" value="KAJ7073495.1"/>
    <property type="molecule type" value="Genomic_DNA"/>
</dbReference>
<feature type="region of interest" description="Disordered" evidence="1">
    <location>
        <begin position="338"/>
        <end position="475"/>
    </location>
</feature>
<evidence type="ECO:0000313" key="3">
    <source>
        <dbReference type="Proteomes" id="UP001222325"/>
    </source>
</evidence>
<sequence length="635" mass="69029">MTSNPDADNEESLFTPPPSPTHEPPKFLPTLSPSSAPVEGIPSTLNVFPDWHSFMMDDSTARRISVSPAESVDAADSPNSVYQSEVAQPLNRALARTGVIHAATPQEGPRASHYHLHSVPRVPDHYNFDATALPPWPLYPGTSASHNAPRPVVPSRLPGPATRTCVPAPAGMLPAGAVLHRDLEVQGALAAVPRAFGDNGNNISNGAYWPPQTPYLPYVSTANFDTYSTLDWAATHPMVQPMPPVPVMPQYYAPYPEYARQNHPSRLLSVREGIYGAHSMVTGPRQSRLAEPLYSTHTGQGGFGQSAYYPSSIWPPIPPNYALDPSVHAAHAVPRPIRPLPSPIRRPSSVQGPTQQRSVPLPLPPIPSHAPYYTPDHSAPLPRNATPRAVPTPSQVPAQQRSAPTPKPRARVTAPRQSGSRISQSSLSTARRQSPATELHPTPSPIASTSTVPPASAARGKKRRRPTTPPVTPRLIPDCLKMTIELARPLHKNQPFVCKVVRQFDGSATECNEYIDGTGTEVQHHLVKKHGFPAETASRSKSSAFSGQIPCVWKEHTKEISMSGMGTHIANVHLRSSRYPCGYCETLHDDRAAYIDHFARDACRKYPGYEPAGEGLPLKRQRVEEIIDVDAEESA</sequence>
<gene>
    <name evidence="2" type="ORF">B0H15DRAFT_60553</name>
</gene>
<proteinExistence type="predicted"/>
<feature type="compositionally biased region" description="Low complexity" evidence="1">
    <location>
        <begin position="416"/>
        <end position="428"/>
    </location>
</feature>
<dbReference type="Proteomes" id="UP001222325">
    <property type="component" value="Unassembled WGS sequence"/>
</dbReference>
<feature type="compositionally biased region" description="Low complexity" evidence="1">
    <location>
        <begin position="445"/>
        <end position="458"/>
    </location>
</feature>
<evidence type="ECO:0000256" key="1">
    <source>
        <dbReference type="SAM" id="MobiDB-lite"/>
    </source>
</evidence>
<evidence type="ECO:0000313" key="2">
    <source>
        <dbReference type="EMBL" id="KAJ7073495.1"/>
    </source>
</evidence>